<dbReference type="GO" id="GO:0016987">
    <property type="term" value="F:sigma factor activity"/>
    <property type="evidence" value="ECO:0007669"/>
    <property type="project" value="TreeGrafter"/>
</dbReference>
<dbReference type="PANTHER" id="PTHR30173:SF43">
    <property type="entry name" value="ECF RNA POLYMERASE SIGMA FACTOR SIGI-RELATED"/>
    <property type="match status" value="1"/>
</dbReference>
<gene>
    <name evidence="2" type="ORF">F7O44_25975</name>
</gene>
<dbReference type="Gene3D" id="1.10.1740.10">
    <property type="match status" value="1"/>
</dbReference>
<proteinExistence type="predicted"/>
<organism evidence="2 3">
    <name type="scientific">Phytoactinopolyspora mesophila</name>
    <dbReference type="NCBI Taxonomy" id="2650750"/>
    <lineage>
        <taxon>Bacteria</taxon>
        <taxon>Bacillati</taxon>
        <taxon>Actinomycetota</taxon>
        <taxon>Actinomycetes</taxon>
        <taxon>Jiangellales</taxon>
        <taxon>Jiangellaceae</taxon>
        <taxon>Phytoactinopolyspora</taxon>
    </lineage>
</organism>
<evidence type="ECO:0000259" key="1">
    <source>
        <dbReference type="Pfam" id="PF04542"/>
    </source>
</evidence>
<reference evidence="2 3" key="1">
    <citation type="submission" date="2019-11" db="EMBL/GenBank/DDBJ databases">
        <authorList>
            <person name="Li X.-J."/>
            <person name="Feng X.-M."/>
        </authorList>
    </citation>
    <scope>NUCLEOTIDE SEQUENCE [LARGE SCALE GENOMIC DNA]</scope>
    <source>
        <strain evidence="2 3">XMNu-373</strain>
    </source>
</reference>
<keyword evidence="3" id="KW-1185">Reference proteome</keyword>
<evidence type="ECO:0000313" key="3">
    <source>
        <dbReference type="Proteomes" id="UP000460435"/>
    </source>
</evidence>
<dbReference type="EMBL" id="WLZY01000012">
    <property type="protein sequence ID" value="NDL60532.1"/>
    <property type="molecule type" value="Genomic_DNA"/>
</dbReference>
<accession>A0A7K3MC48</accession>
<protein>
    <recommendedName>
        <fullName evidence="1">RNA polymerase sigma-70 region 2 domain-containing protein</fullName>
    </recommendedName>
</protein>
<comment type="caution">
    <text evidence="2">The sequence shown here is derived from an EMBL/GenBank/DDBJ whole genome shotgun (WGS) entry which is preliminary data.</text>
</comment>
<dbReference type="SUPFAM" id="SSF88946">
    <property type="entry name" value="Sigma2 domain of RNA polymerase sigma factors"/>
    <property type="match status" value="1"/>
</dbReference>
<dbReference type="AlphaFoldDB" id="A0A7K3MC48"/>
<dbReference type="InterPro" id="IPR052704">
    <property type="entry name" value="ECF_Sigma-70_Domain"/>
</dbReference>
<dbReference type="SUPFAM" id="SSF54427">
    <property type="entry name" value="NTF2-like"/>
    <property type="match status" value="1"/>
</dbReference>
<dbReference type="Gene3D" id="3.10.450.50">
    <property type="match status" value="1"/>
</dbReference>
<dbReference type="Pfam" id="PF04542">
    <property type="entry name" value="Sigma70_r2"/>
    <property type="match status" value="1"/>
</dbReference>
<dbReference type="GO" id="GO:0006352">
    <property type="term" value="P:DNA-templated transcription initiation"/>
    <property type="evidence" value="ECO:0007669"/>
    <property type="project" value="InterPro"/>
</dbReference>
<dbReference type="RefSeq" id="WP_162453233.1">
    <property type="nucleotide sequence ID" value="NZ_WLZY01000012.1"/>
</dbReference>
<feature type="domain" description="RNA polymerase sigma-70 region 2" evidence="1">
    <location>
        <begin position="20"/>
        <end position="80"/>
    </location>
</feature>
<evidence type="ECO:0000313" key="2">
    <source>
        <dbReference type="EMBL" id="NDL60532.1"/>
    </source>
</evidence>
<dbReference type="InterPro" id="IPR032710">
    <property type="entry name" value="NTF2-like_dom_sf"/>
</dbReference>
<dbReference type="InterPro" id="IPR007627">
    <property type="entry name" value="RNA_pol_sigma70_r2"/>
</dbReference>
<dbReference type="PANTHER" id="PTHR30173">
    <property type="entry name" value="SIGMA 19 FACTOR"/>
    <property type="match status" value="1"/>
</dbReference>
<name>A0A7K3MC48_9ACTN</name>
<dbReference type="Proteomes" id="UP000460435">
    <property type="component" value="Unassembled WGS sequence"/>
</dbReference>
<dbReference type="InterPro" id="IPR013325">
    <property type="entry name" value="RNA_pol_sigma_r2"/>
</dbReference>
<sequence length="227" mass="24866">MALPQTARSAADLAASFAAQRPRLRAIAYRMLGSYWDADDAVQETWLRLQRTKTDEIDNLEAWLTVVISRTCVDQLRARDARQLASRARRRIRDVDLPAERDRQRDAVDAFLKASREGDFGALLQLLDPDVELQADAEVVAAAAPYAEHGAPLLRRQVRGADAVARVFAGRAEATQIALIDGFPGATYAPGGTPRAVFVISLHDGRVSRIDVIGDATHLDDLAVVLE</sequence>